<accession>A0A9P5HU45</accession>
<proteinExistence type="predicted"/>
<dbReference type="AlphaFoldDB" id="A0A9P5HU45"/>
<comment type="caution">
    <text evidence="1">The sequence shown here is derived from an EMBL/GenBank/DDBJ whole genome shotgun (WGS) entry which is preliminary data.</text>
</comment>
<sequence>MCRMLLEQVAAKPTHSPPLFIHINAISKLPNPLAPQHISISSIAIQSNRSTALYLPIMFSLLASQQRYNALPKSQLVLHNQITLFIDSYD</sequence>
<gene>
    <name evidence="1" type="ORF">EAE97_010933</name>
</gene>
<keyword evidence="2" id="KW-1185">Reference proteome</keyword>
<dbReference type="RefSeq" id="XP_038727607.1">
    <property type="nucleotide sequence ID" value="XM_038881448.1"/>
</dbReference>
<evidence type="ECO:0000313" key="2">
    <source>
        <dbReference type="Proteomes" id="UP000710849"/>
    </source>
</evidence>
<organism evidence="1 2">
    <name type="scientific">Botrytis byssoidea</name>
    <dbReference type="NCBI Taxonomy" id="139641"/>
    <lineage>
        <taxon>Eukaryota</taxon>
        <taxon>Fungi</taxon>
        <taxon>Dikarya</taxon>
        <taxon>Ascomycota</taxon>
        <taxon>Pezizomycotina</taxon>
        <taxon>Leotiomycetes</taxon>
        <taxon>Helotiales</taxon>
        <taxon>Sclerotiniaceae</taxon>
        <taxon>Botrytis</taxon>
    </lineage>
</organism>
<protein>
    <submittedName>
        <fullName evidence="1">Uncharacterized protein</fullName>
    </submittedName>
</protein>
<dbReference type="GeneID" id="62154521"/>
<evidence type="ECO:0000313" key="1">
    <source>
        <dbReference type="EMBL" id="KAF7922769.1"/>
    </source>
</evidence>
<reference evidence="1 2" key="1">
    <citation type="journal article" date="2020" name="Genome Biol. Evol.">
        <title>Comparative genomics of Sclerotiniaceae.</title>
        <authorList>
            <person name="Valero Jimenez C.A."/>
            <person name="Steentjes M."/>
            <person name="Scholten O.E."/>
            <person name="Van Kan J.A.L."/>
        </authorList>
    </citation>
    <scope>NUCLEOTIDE SEQUENCE [LARGE SCALE GENOMIC DNA]</scope>
    <source>
        <strain evidence="1 2">MUCL 94</strain>
    </source>
</reference>
<dbReference type="Proteomes" id="UP000710849">
    <property type="component" value="Unassembled WGS sequence"/>
</dbReference>
<name>A0A9P5HU45_9HELO</name>
<dbReference type="EMBL" id="RCSW01000032">
    <property type="protein sequence ID" value="KAF7922769.1"/>
    <property type="molecule type" value="Genomic_DNA"/>
</dbReference>